<protein>
    <recommendedName>
        <fullName evidence="4">DUF4138 domain-containing protein</fullName>
    </recommendedName>
</protein>
<evidence type="ECO:0000313" key="3">
    <source>
        <dbReference type="Proteomes" id="UP000197007"/>
    </source>
</evidence>
<keyword evidence="1" id="KW-0732">Signal</keyword>
<sequence length="116" mass="14015">MKKMRILFLILLSFFYLCVGAQSKDTIYTQNAGKIAVLGKSVAYVYKEEQISEYKVKELRQRETFFYPLRFILIATNLERRKKYDYVFYVYNTHQEIIPDIILKNKNKEKILRKIE</sequence>
<evidence type="ECO:0008006" key="4">
    <source>
        <dbReference type="Google" id="ProtNLM"/>
    </source>
</evidence>
<evidence type="ECO:0000313" key="2">
    <source>
        <dbReference type="EMBL" id="ASF42819.1"/>
    </source>
</evidence>
<gene>
    <name evidence="2" type="ORF">CBG49_06880</name>
</gene>
<feature type="chain" id="PRO_5012712453" description="DUF4138 domain-containing protein" evidence="1">
    <location>
        <begin position="22"/>
        <end position="116"/>
    </location>
</feature>
<dbReference type="KEGG" id="capn:CBG49_06880"/>
<dbReference type="Proteomes" id="UP000197007">
    <property type="component" value="Chromosome"/>
</dbReference>
<evidence type="ECO:0000256" key="1">
    <source>
        <dbReference type="SAM" id="SignalP"/>
    </source>
</evidence>
<reference evidence="3" key="1">
    <citation type="submission" date="2017-06" db="EMBL/GenBank/DDBJ databases">
        <title>Complete genome sequence of Capnocytophaga sp. KCOM 1579 (=ChDC OS43) isolated from a human refractory periapical abscess lesion.</title>
        <authorList>
            <person name="Kook J.-K."/>
            <person name="Park S.-N."/>
            <person name="Lim Y.K."/>
            <person name="Roh H."/>
        </authorList>
    </citation>
    <scope>NUCLEOTIDE SEQUENCE [LARGE SCALE GENOMIC DNA]</scope>
    <source>
        <strain evidence="3">ChDC OS43</strain>
    </source>
</reference>
<name>A0A1Z4BND5_9FLAO</name>
<accession>A0A1Z4BND5</accession>
<dbReference type="AlphaFoldDB" id="A0A1Z4BND5"/>
<proteinExistence type="predicted"/>
<organism evidence="2 3">
    <name type="scientific">Capnocytophaga endodontalis</name>
    <dbReference type="NCBI Taxonomy" id="2708117"/>
    <lineage>
        <taxon>Bacteria</taxon>
        <taxon>Pseudomonadati</taxon>
        <taxon>Bacteroidota</taxon>
        <taxon>Flavobacteriia</taxon>
        <taxon>Flavobacteriales</taxon>
        <taxon>Flavobacteriaceae</taxon>
        <taxon>Capnocytophaga</taxon>
    </lineage>
</organism>
<feature type="signal peptide" evidence="1">
    <location>
        <begin position="1"/>
        <end position="21"/>
    </location>
</feature>
<dbReference type="EMBL" id="CP022022">
    <property type="protein sequence ID" value="ASF42819.1"/>
    <property type="molecule type" value="Genomic_DNA"/>
</dbReference>
<keyword evidence="3" id="KW-1185">Reference proteome</keyword>